<sequence length="233" mass="26151">MLTSRSLPFFNPPYCPMQREHLCLEYRAEGFEQVCGVPGFRTVPPLSQGRTDFAFNMASVGVYVRPDDGCGNSQKSTGLSSYRSAQMFPNSFRAFPFVAWLLPSPVYIEGAATRGSARNGGRPYELCGNSECYFPKGQRVRGASRAAAGADDLREPYIGRRTPAPRGLKGRSSSLQRTKLCRCEVSYEASQWRKIGRRRRRRKGWGALHLRITSFAGYQSGRISRAVLYKRVQ</sequence>
<protein>
    <submittedName>
        <fullName evidence="1">Uncharacterized protein</fullName>
    </submittedName>
</protein>
<dbReference type="Proteomes" id="UP000299102">
    <property type="component" value="Unassembled WGS sequence"/>
</dbReference>
<reference evidence="1 2" key="1">
    <citation type="journal article" date="2019" name="Commun. Biol.">
        <title>The bagworm genome reveals a unique fibroin gene that provides high tensile strength.</title>
        <authorList>
            <person name="Kono N."/>
            <person name="Nakamura H."/>
            <person name="Ohtoshi R."/>
            <person name="Tomita M."/>
            <person name="Numata K."/>
            <person name="Arakawa K."/>
        </authorList>
    </citation>
    <scope>NUCLEOTIDE SEQUENCE [LARGE SCALE GENOMIC DNA]</scope>
</reference>
<accession>A0A4C1T4B7</accession>
<dbReference type="AlphaFoldDB" id="A0A4C1T4B7"/>
<evidence type="ECO:0000313" key="1">
    <source>
        <dbReference type="EMBL" id="GBP09046.1"/>
    </source>
</evidence>
<organism evidence="1 2">
    <name type="scientific">Eumeta variegata</name>
    <name type="common">Bagworm moth</name>
    <name type="synonym">Eumeta japonica</name>
    <dbReference type="NCBI Taxonomy" id="151549"/>
    <lineage>
        <taxon>Eukaryota</taxon>
        <taxon>Metazoa</taxon>
        <taxon>Ecdysozoa</taxon>
        <taxon>Arthropoda</taxon>
        <taxon>Hexapoda</taxon>
        <taxon>Insecta</taxon>
        <taxon>Pterygota</taxon>
        <taxon>Neoptera</taxon>
        <taxon>Endopterygota</taxon>
        <taxon>Lepidoptera</taxon>
        <taxon>Glossata</taxon>
        <taxon>Ditrysia</taxon>
        <taxon>Tineoidea</taxon>
        <taxon>Psychidae</taxon>
        <taxon>Oiketicinae</taxon>
        <taxon>Eumeta</taxon>
    </lineage>
</organism>
<keyword evidence="2" id="KW-1185">Reference proteome</keyword>
<gene>
    <name evidence="1" type="ORF">EVAR_69484_1</name>
</gene>
<dbReference type="EMBL" id="BGZK01004446">
    <property type="protein sequence ID" value="GBP09046.1"/>
    <property type="molecule type" value="Genomic_DNA"/>
</dbReference>
<proteinExistence type="predicted"/>
<evidence type="ECO:0000313" key="2">
    <source>
        <dbReference type="Proteomes" id="UP000299102"/>
    </source>
</evidence>
<comment type="caution">
    <text evidence="1">The sequence shown here is derived from an EMBL/GenBank/DDBJ whole genome shotgun (WGS) entry which is preliminary data.</text>
</comment>
<name>A0A4C1T4B7_EUMVA</name>